<protein>
    <submittedName>
        <fullName evidence="4">Sulfatase</fullName>
    </submittedName>
</protein>
<dbReference type="AlphaFoldDB" id="A0A927CJB0"/>
<evidence type="ECO:0000313" key="4">
    <source>
        <dbReference type="EMBL" id="MBD2869143.1"/>
    </source>
</evidence>
<dbReference type="PANTHER" id="PTHR45953">
    <property type="entry name" value="IDURONATE 2-SULFATASE"/>
    <property type="match status" value="1"/>
</dbReference>
<dbReference type="GO" id="GO:0005737">
    <property type="term" value="C:cytoplasm"/>
    <property type="evidence" value="ECO:0007669"/>
    <property type="project" value="TreeGrafter"/>
</dbReference>
<evidence type="ECO:0000313" key="5">
    <source>
        <dbReference type="Proteomes" id="UP000632125"/>
    </source>
</evidence>
<dbReference type="RefSeq" id="WP_190860991.1">
    <property type="nucleotide sequence ID" value="NZ_JACXIY010000013.1"/>
</dbReference>
<reference evidence="4" key="1">
    <citation type="submission" date="2020-09" db="EMBL/GenBank/DDBJ databases">
        <title>A novel bacterium of genus Paenibacillus, isolated from South China Sea.</title>
        <authorList>
            <person name="Huang H."/>
            <person name="Mo K."/>
            <person name="Hu Y."/>
        </authorList>
    </citation>
    <scope>NUCLEOTIDE SEQUENCE</scope>
    <source>
        <strain evidence="4">IB182493</strain>
    </source>
</reference>
<accession>A0A927CJB0</accession>
<gene>
    <name evidence="4" type="ORF">IDH41_11190</name>
</gene>
<dbReference type="PANTHER" id="PTHR45953:SF1">
    <property type="entry name" value="IDURONATE 2-SULFATASE"/>
    <property type="match status" value="1"/>
</dbReference>
<dbReference type="InterPro" id="IPR000917">
    <property type="entry name" value="Sulfatase_N"/>
</dbReference>
<dbReference type="EMBL" id="JACXIY010000013">
    <property type="protein sequence ID" value="MBD2869143.1"/>
    <property type="molecule type" value="Genomic_DNA"/>
</dbReference>
<feature type="domain" description="Sulfatase N-terminal" evidence="3">
    <location>
        <begin position="3"/>
        <end position="333"/>
    </location>
</feature>
<dbReference type="SUPFAM" id="SSF53649">
    <property type="entry name" value="Alkaline phosphatase-like"/>
    <property type="match status" value="1"/>
</dbReference>
<dbReference type="Pfam" id="PF00884">
    <property type="entry name" value="Sulfatase"/>
    <property type="match status" value="1"/>
</dbReference>
<name>A0A927CJB0_9BACL</name>
<dbReference type="CDD" id="cd16148">
    <property type="entry name" value="sulfatase_like"/>
    <property type="match status" value="1"/>
</dbReference>
<keyword evidence="1" id="KW-0479">Metal-binding</keyword>
<dbReference type="GO" id="GO:0046872">
    <property type="term" value="F:metal ion binding"/>
    <property type="evidence" value="ECO:0007669"/>
    <property type="project" value="UniProtKB-KW"/>
</dbReference>
<organism evidence="4 5">
    <name type="scientific">Paenibacillus arenilitoris</name>
    <dbReference type="NCBI Taxonomy" id="2772299"/>
    <lineage>
        <taxon>Bacteria</taxon>
        <taxon>Bacillati</taxon>
        <taxon>Bacillota</taxon>
        <taxon>Bacilli</taxon>
        <taxon>Bacillales</taxon>
        <taxon>Paenibacillaceae</taxon>
        <taxon>Paenibacillus</taxon>
    </lineage>
</organism>
<evidence type="ECO:0000259" key="3">
    <source>
        <dbReference type="Pfam" id="PF00884"/>
    </source>
</evidence>
<evidence type="ECO:0000256" key="2">
    <source>
        <dbReference type="ARBA" id="ARBA00022801"/>
    </source>
</evidence>
<sequence>MKTILILMDSLNRHYLNCYGESWVQTPNLDRLAAKGVVFDRHYGGSLPCMPARRELMTGRLNFLESQWCPLQPFDEAYPEELRRQSGVYSHLITDHYHYFEANGWGYHTPFHTWEFLRGQEGDPWHPGVKEPEVPTFRGKSKRQDWVNRSRMNPERDEDYPTPQCFAQAVKFLERNHGEENWHLHLEVFDPHEPFMCPAKYRERYNDAWDDRFHFDWPAYAPVEPNEEDEEAIAHIRKGYAGTLTMADAWLGKLLDTMDELDLWRDTAVVLTTDHGHLLGEHGYWAKNYMFDYRELVHIPLIAYMPGAPMNGGRVNALTSTMDVMPTLLQLHGAKPSAHVHGRSLTHLFERDESHHDAVLYGYFGKDINLSDGRYTYCRKPLAGSLAYHHTATPSRSGGRAADYETSEVGRFLPQTKMPVYRVARPSHRHHNATDEHLLYDLVADPEQGSPIREEGLHRQYEGKLRELMERYQAPEWQYARVGLERD</sequence>
<keyword evidence="2" id="KW-0378">Hydrolase</keyword>
<dbReference type="Gene3D" id="3.40.720.10">
    <property type="entry name" value="Alkaline Phosphatase, subunit A"/>
    <property type="match status" value="1"/>
</dbReference>
<comment type="caution">
    <text evidence="4">The sequence shown here is derived from an EMBL/GenBank/DDBJ whole genome shotgun (WGS) entry which is preliminary data.</text>
</comment>
<dbReference type="InterPro" id="IPR017850">
    <property type="entry name" value="Alkaline_phosphatase_core_sf"/>
</dbReference>
<dbReference type="Proteomes" id="UP000632125">
    <property type="component" value="Unassembled WGS sequence"/>
</dbReference>
<proteinExistence type="predicted"/>
<evidence type="ECO:0000256" key="1">
    <source>
        <dbReference type="ARBA" id="ARBA00022723"/>
    </source>
</evidence>
<dbReference type="GO" id="GO:0008484">
    <property type="term" value="F:sulfuric ester hydrolase activity"/>
    <property type="evidence" value="ECO:0007669"/>
    <property type="project" value="TreeGrafter"/>
</dbReference>
<keyword evidence="5" id="KW-1185">Reference proteome</keyword>